<dbReference type="EMBL" id="JAAXLA010000091">
    <property type="protein sequence ID" value="NMI01591.1"/>
    <property type="molecule type" value="Genomic_DNA"/>
</dbReference>
<keyword evidence="3" id="KW-1185">Reference proteome</keyword>
<accession>A0ABX1SJ26</accession>
<organism evidence="2 3">
    <name type="scientific">Pseudonocardia acidicola</name>
    <dbReference type="NCBI Taxonomy" id="2724939"/>
    <lineage>
        <taxon>Bacteria</taxon>
        <taxon>Bacillati</taxon>
        <taxon>Actinomycetota</taxon>
        <taxon>Actinomycetes</taxon>
        <taxon>Pseudonocardiales</taxon>
        <taxon>Pseudonocardiaceae</taxon>
        <taxon>Pseudonocardia</taxon>
    </lineage>
</organism>
<evidence type="ECO:0008006" key="4">
    <source>
        <dbReference type="Google" id="ProtNLM"/>
    </source>
</evidence>
<gene>
    <name evidence="2" type="ORF">HF526_30470</name>
</gene>
<reference evidence="2 3" key="1">
    <citation type="submission" date="2020-04" db="EMBL/GenBank/DDBJ databases">
        <authorList>
            <person name="Klaysubun C."/>
            <person name="Duangmal K."/>
            <person name="Lipun K."/>
        </authorList>
    </citation>
    <scope>NUCLEOTIDE SEQUENCE [LARGE SCALE GENOMIC DNA]</scope>
    <source>
        <strain evidence="2 3">K10HN5</strain>
    </source>
</reference>
<evidence type="ECO:0000313" key="2">
    <source>
        <dbReference type="EMBL" id="NMI01591.1"/>
    </source>
</evidence>
<evidence type="ECO:0000313" key="3">
    <source>
        <dbReference type="Proteomes" id="UP000820669"/>
    </source>
</evidence>
<name>A0ABX1SJ26_9PSEU</name>
<proteinExistence type="predicted"/>
<sequence>MITVILVGFTTLVAIAATVGVVDAASAPKRRLTATERRHEWERRQHLHGRPRGGNSWADEDD</sequence>
<comment type="caution">
    <text evidence="2">The sequence shown here is derived from an EMBL/GenBank/DDBJ whole genome shotgun (WGS) entry which is preliminary data.</text>
</comment>
<protein>
    <recommendedName>
        <fullName evidence="4">Secreted protein</fullName>
    </recommendedName>
</protein>
<feature type="compositionally biased region" description="Basic and acidic residues" evidence="1">
    <location>
        <begin position="33"/>
        <end position="44"/>
    </location>
</feature>
<dbReference type="RefSeq" id="WP_169385048.1">
    <property type="nucleotide sequence ID" value="NZ_JAAXLA010000091.1"/>
</dbReference>
<feature type="region of interest" description="Disordered" evidence="1">
    <location>
        <begin position="26"/>
        <end position="62"/>
    </location>
</feature>
<dbReference type="Proteomes" id="UP000820669">
    <property type="component" value="Unassembled WGS sequence"/>
</dbReference>
<evidence type="ECO:0000256" key="1">
    <source>
        <dbReference type="SAM" id="MobiDB-lite"/>
    </source>
</evidence>